<keyword evidence="1" id="KW-0812">Transmembrane</keyword>
<proteinExistence type="predicted"/>
<dbReference type="EMBL" id="LR796584">
    <property type="protein sequence ID" value="CAB4152833.1"/>
    <property type="molecule type" value="Genomic_DNA"/>
</dbReference>
<evidence type="ECO:0000313" key="2">
    <source>
        <dbReference type="EMBL" id="CAB4152833.1"/>
    </source>
</evidence>
<organism evidence="2">
    <name type="scientific">uncultured Caudovirales phage</name>
    <dbReference type="NCBI Taxonomy" id="2100421"/>
    <lineage>
        <taxon>Viruses</taxon>
        <taxon>Duplodnaviria</taxon>
        <taxon>Heunggongvirae</taxon>
        <taxon>Uroviricota</taxon>
        <taxon>Caudoviricetes</taxon>
        <taxon>Peduoviridae</taxon>
        <taxon>Maltschvirus</taxon>
        <taxon>Maltschvirus maltsch</taxon>
    </lineage>
</organism>
<gene>
    <name evidence="2" type="ORF">UFOVP615_32</name>
</gene>
<evidence type="ECO:0000256" key="1">
    <source>
        <dbReference type="SAM" id="Phobius"/>
    </source>
</evidence>
<accession>A0A6J5N6J4</accession>
<sequence>MKKFSFEDFLLVIFVGLPLLLMFVLIFYFIGNLITN</sequence>
<keyword evidence="1" id="KW-1133">Transmembrane helix</keyword>
<feature type="transmembrane region" description="Helical" evidence="1">
    <location>
        <begin position="9"/>
        <end position="30"/>
    </location>
</feature>
<reference evidence="2" key="1">
    <citation type="submission" date="2020-04" db="EMBL/GenBank/DDBJ databases">
        <authorList>
            <person name="Chiriac C."/>
            <person name="Salcher M."/>
            <person name="Ghai R."/>
            <person name="Kavagutti S V."/>
        </authorList>
    </citation>
    <scope>NUCLEOTIDE SEQUENCE</scope>
</reference>
<protein>
    <submittedName>
        <fullName evidence="2">Uncharacterized protein</fullName>
    </submittedName>
</protein>
<keyword evidence="1" id="KW-0472">Membrane</keyword>
<name>A0A6J5N6J4_9CAUD</name>